<evidence type="ECO:0000313" key="3">
    <source>
        <dbReference type="Proteomes" id="UP000248975"/>
    </source>
</evidence>
<dbReference type="EMBL" id="QFQS01000001">
    <property type="protein sequence ID" value="PZQ99218.1"/>
    <property type="molecule type" value="Genomic_DNA"/>
</dbReference>
<name>A0A2W5S8B9_CERSP</name>
<comment type="caution">
    <text evidence="2">The sequence shown here is derived from an EMBL/GenBank/DDBJ whole genome shotgun (WGS) entry which is preliminary data.</text>
</comment>
<reference evidence="2 3" key="1">
    <citation type="submission" date="2017-08" db="EMBL/GenBank/DDBJ databases">
        <title>Infants hospitalized years apart are colonized by the same room-sourced microbial strains.</title>
        <authorList>
            <person name="Brooks B."/>
            <person name="Olm M.R."/>
            <person name="Firek B.A."/>
            <person name="Baker R."/>
            <person name="Thomas B.C."/>
            <person name="Morowitz M.J."/>
            <person name="Banfield J.F."/>
        </authorList>
    </citation>
    <scope>NUCLEOTIDE SEQUENCE [LARGE SCALE GENOMIC DNA]</scope>
    <source>
        <strain evidence="2">S2_003_000_R2_11</strain>
    </source>
</reference>
<organism evidence="2 3">
    <name type="scientific">Cereibacter sphaeroides</name>
    <name type="common">Rhodobacter sphaeroides</name>
    <dbReference type="NCBI Taxonomy" id="1063"/>
    <lineage>
        <taxon>Bacteria</taxon>
        <taxon>Pseudomonadati</taxon>
        <taxon>Pseudomonadota</taxon>
        <taxon>Alphaproteobacteria</taxon>
        <taxon>Rhodobacterales</taxon>
        <taxon>Paracoccaceae</taxon>
        <taxon>Cereibacter</taxon>
    </lineage>
</organism>
<proteinExistence type="predicted"/>
<protein>
    <submittedName>
        <fullName evidence="2">Uncharacterized protein</fullName>
    </submittedName>
</protein>
<dbReference type="AlphaFoldDB" id="A0A2W5S8B9"/>
<dbReference type="Proteomes" id="UP000248975">
    <property type="component" value="Unassembled WGS sequence"/>
</dbReference>
<feature type="region of interest" description="Disordered" evidence="1">
    <location>
        <begin position="73"/>
        <end position="97"/>
    </location>
</feature>
<evidence type="ECO:0000256" key="1">
    <source>
        <dbReference type="SAM" id="MobiDB-lite"/>
    </source>
</evidence>
<sequence length="97" mass="10484">MRPWLIAAFLAAILASGAIGYRQGKVVTEAAYLRDLDAARQRAFDAANLASKKEAERLALEAQRDELARELDAAAYADPDGSRPALSAGSVRRIGRR</sequence>
<accession>A0A2W5S8B9</accession>
<gene>
    <name evidence="2" type="ORF">DI533_00480</name>
</gene>
<evidence type="ECO:0000313" key="2">
    <source>
        <dbReference type="EMBL" id="PZQ99218.1"/>
    </source>
</evidence>